<dbReference type="GO" id="GO:0016787">
    <property type="term" value="F:hydrolase activity"/>
    <property type="evidence" value="ECO:0007669"/>
    <property type="project" value="UniProtKB-KW"/>
</dbReference>
<evidence type="ECO:0000313" key="4">
    <source>
        <dbReference type="EMBL" id="POR50816.1"/>
    </source>
</evidence>
<feature type="domain" description="AB hydrolase-1" evidence="3">
    <location>
        <begin position="67"/>
        <end position="173"/>
    </location>
</feature>
<dbReference type="Pfam" id="PF00561">
    <property type="entry name" value="Abhydrolase_1"/>
    <property type="match status" value="1"/>
</dbReference>
<gene>
    <name evidence="4" type="ORF">CYD53_10864</name>
</gene>
<dbReference type="Gene3D" id="3.40.50.1820">
    <property type="entry name" value="alpha/beta hydrolase"/>
    <property type="match status" value="1"/>
</dbReference>
<reference evidence="4 5" key="1">
    <citation type="submission" date="2018-01" db="EMBL/GenBank/DDBJ databases">
        <title>Genomic Encyclopedia of Type Strains, Phase III (KMG-III): the genomes of soil and plant-associated and newly described type strains.</title>
        <authorList>
            <person name="Whitman W."/>
        </authorList>
    </citation>
    <scope>NUCLEOTIDE SEQUENCE [LARGE SCALE GENOMIC DNA]</scope>
    <source>
        <strain evidence="4 5">1131</strain>
    </source>
</reference>
<protein>
    <submittedName>
        <fullName evidence="4">Alpha/beta hydrolase family protein</fullName>
    </submittedName>
</protein>
<evidence type="ECO:0000256" key="1">
    <source>
        <dbReference type="ARBA" id="ARBA00022729"/>
    </source>
</evidence>
<dbReference type="InterPro" id="IPR050955">
    <property type="entry name" value="Plant_Biomass_Hydrol_Est"/>
</dbReference>
<dbReference type="InterPro" id="IPR029058">
    <property type="entry name" value="AB_hydrolase_fold"/>
</dbReference>
<dbReference type="InterPro" id="IPR000073">
    <property type="entry name" value="AB_hydrolase_1"/>
</dbReference>
<evidence type="ECO:0000259" key="3">
    <source>
        <dbReference type="Pfam" id="PF00561"/>
    </source>
</evidence>
<evidence type="ECO:0000256" key="2">
    <source>
        <dbReference type="ARBA" id="ARBA00022801"/>
    </source>
</evidence>
<keyword evidence="1" id="KW-0732">Signal</keyword>
<evidence type="ECO:0000313" key="5">
    <source>
        <dbReference type="Proteomes" id="UP000236919"/>
    </source>
</evidence>
<dbReference type="EMBL" id="PQFZ01000008">
    <property type="protein sequence ID" value="POR50816.1"/>
    <property type="molecule type" value="Genomic_DNA"/>
</dbReference>
<dbReference type="PANTHER" id="PTHR43037:SF5">
    <property type="entry name" value="FERULOYL ESTERASE"/>
    <property type="match status" value="1"/>
</dbReference>
<keyword evidence="5" id="KW-1185">Reference proteome</keyword>
<comment type="caution">
    <text evidence="4">The sequence shown here is derived from an EMBL/GenBank/DDBJ whole genome shotgun (WGS) entry which is preliminary data.</text>
</comment>
<dbReference type="PANTHER" id="PTHR43037">
    <property type="entry name" value="UNNAMED PRODUCT-RELATED"/>
    <property type="match status" value="1"/>
</dbReference>
<organism evidence="4 5">
    <name type="scientific">Bosea psychrotolerans</name>
    <dbReference type="NCBI Taxonomy" id="1871628"/>
    <lineage>
        <taxon>Bacteria</taxon>
        <taxon>Pseudomonadati</taxon>
        <taxon>Pseudomonadota</taxon>
        <taxon>Alphaproteobacteria</taxon>
        <taxon>Hyphomicrobiales</taxon>
        <taxon>Boseaceae</taxon>
        <taxon>Bosea</taxon>
    </lineage>
</organism>
<dbReference type="Proteomes" id="UP000236919">
    <property type="component" value="Unassembled WGS sequence"/>
</dbReference>
<sequence length="300" mass="32261">MAVRWQSSLRVAIAVASLLQAGHPRAEEPRKVEAVSDSCPANGCQVESGKYRIILPARASKEHRSGAIMFFHGWQGSAEETISDQSLAAAAERLGVALIAPDGMGRTWSYPGSPGHYRDEFAFVAQVLDDVERRFPIDPSKIMASGFSQGGSMVWYLACRMPSRFAGFAPVAGSFWEPLPQQCAGPRPNLIHIHGTGDTTVPLAGRSIGSRYRQGDLFRSLAVFAPGDCTASWATASREAALSDKMACWQATTCSGSARLELCLHPGGHFVDPTWIERAWHLAIPQQSPATAAGAQLTLP</sequence>
<dbReference type="SUPFAM" id="SSF53474">
    <property type="entry name" value="alpha/beta-Hydrolases"/>
    <property type="match status" value="1"/>
</dbReference>
<dbReference type="AlphaFoldDB" id="A0A2S4M7U2"/>
<accession>A0A2S4M7U2</accession>
<dbReference type="RefSeq" id="WP_181011878.1">
    <property type="nucleotide sequence ID" value="NZ_PQFZ01000008.1"/>
</dbReference>
<name>A0A2S4M7U2_9HYPH</name>
<keyword evidence="2 4" id="KW-0378">Hydrolase</keyword>
<proteinExistence type="predicted"/>